<organism evidence="1 2">
    <name type="scientific">Psychrobacter pacificensis</name>
    <dbReference type="NCBI Taxonomy" id="112002"/>
    <lineage>
        <taxon>Bacteria</taxon>
        <taxon>Pseudomonadati</taxon>
        <taxon>Pseudomonadota</taxon>
        <taxon>Gammaproteobacteria</taxon>
        <taxon>Moraxellales</taxon>
        <taxon>Moraxellaceae</taxon>
        <taxon>Psychrobacter</taxon>
    </lineage>
</organism>
<evidence type="ECO:0000313" key="2">
    <source>
        <dbReference type="Proteomes" id="UP001156645"/>
    </source>
</evidence>
<accession>A0ABQ5Z135</accession>
<protein>
    <submittedName>
        <fullName evidence="1">Uncharacterized protein</fullName>
    </submittedName>
</protein>
<dbReference type="Proteomes" id="UP001156645">
    <property type="component" value="Unassembled WGS sequence"/>
</dbReference>
<dbReference type="EMBL" id="BSOK01000022">
    <property type="protein sequence ID" value="GLR29126.1"/>
    <property type="molecule type" value="Genomic_DNA"/>
</dbReference>
<sequence length="56" mass="6288">MVINNNSDAKYLAQASLKGYWMRQSYINAISLSITDIIVKVKNPAQYQNVIIGSKL</sequence>
<proteinExistence type="predicted"/>
<keyword evidence="2" id="KW-1185">Reference proteome</keyword>
<evidence type="ECO:0000313" key="1">
    <source>
        <dbReference type="EMBL" id="GLR29126.1"/>
    </source>
</evidence>
<reference evidence="2" key="1">
    <citation type="journal article" date="2019" name="Int. J. Syst. Evol. Microbiol.">
        <title>The Global Catalogue of Microorganisms (GCM) 10K type strain sequencing project: providing services to taxonomists for standard genome sequencing and annotation.</title>
        <authorList>
            <consortium name="The Broad Institute Genomics Platform"/>
            <consortium name="The Broad Institute Genome Sequencing Center for Infectious Disease"/>
            <person name="Wu L."/>
            <person name="Ma J."/>
        </authorList>
    </citation>
    <scope>NUCLEOTIDE SEQUENCE [LARGE SCALE GENOMIC DNA]</scope>
    <source>
        <strain evidence="2">NBRC 103191</strain>
    </source>
</reference>
<comment type="caution">
    <text evidence="1">The sequence shown here is derived from an EMBL/GenBank/DDBJ whole genome shotgun (WGS) entry which is preliminary data.</text>
</comment>
<name>A0ABQ5Z135_9GAMM</name>
<gene>
    <name evidence="1" type="ORF">GCM10007915_13640</name>
</gene>